<dbReference type="AlphaFoldDB" id="A0AA88ADZ1"/>
<proteinExistence type="predicted"/>
<evidence type="ECO:0000313" key="3">
    <source>
        <dbReference type="Proteomes" id="UP001187192"/>
    </source>
</evidence>
<name>A0AA88ADZ1_FICCA</name>
<dbReference type="Proteomes" id="UP001187192">
    <property type="component" value="Unassembled WGS sequence"/>
</dbReference>
<keyword evidence="3" id="KW-1185">Reference proteome</keyword>
<reference evidence="2" key="1">
    <citation type="submission" date="2023-07" db="EMBL/GenBank/DDBJ databases">
        <title>draft genome sequence of fig (Ficus carica).</title>
        <authorList>
            <person name="Takahashi T."/>
            <person name="Nishimura K."/>
        </authorList>
    </citation>
    <scope>NUCLEOTIDE SEQUENCE</scope>
</reference>
<accession>A0AA88ADZ1</accession>
<evidence type="ECO:0000256" key="1">
    <source>
        <dbReference type="SAM" id="MobiDB-lite"/>
    </source>
</evidence>
<organism evidence="2 3">
    <name type="scientific">Ficus carica</name>
    <name type="common">Common fig</name>
    <dbReference type="NCBI Taxonomy" id="3494"/>
    <lineage>
        <taxon>Eukaryota</taxon>
        <taxon>Viridiplantae</taxon>
        <taxon>Streptophyta</taxon>
        <taxon>Embryophyta</taxon>
        <taxon>Tracheophyta</taxon>
        <taxon>Spermatophyta</taxon>
        <taxon>Magnoliopsida</taxon>
        <taxon>eudicotyledons</taxon>
        <taxon>Gunneridae</taxon>
        <taxon>Pentapetalae</taxon>
        <taxon>rosids</taxon>
        <taxon>fabids</taxon>
        <taxon>Rosales</taxon>
        <taxon>Moraceae</taxon>
        <taxon>Ficeae</taxon>
        <taxon>Ficus</taxon>
    </lineage>
</organism>
<evidence type="ECO:0000313" key="2">
    <source>
        <dbReference type="EMBL" id="GMN50055.1"/>
    </source>
</evidence>
<comment type="caution">
    <text evidence="2">The sequence shown here is derived from an EMBL/GenBank/DDBJ whole genome shotgun (WGS) entry which is preliminary data.</text>
</comment>
<feature type="region of interest" description="Disordered" evidence="1">
    <location>
        <begin position="1"/>
        <end position="40"/>
    </location>
</feature>
<dbReference type="EMBL" id="BTGU01000032">
    <property type="protein sequence ID" value="GMN50055.1"/>
    <property type="molecule type" value="Genomic_DNA"/>
</dbReference>
<feature type="compositionally biased region" description="Polar residues" evidence="1">
    <location>
        <begin position="26"/>
        <end position="40"/>
    </location>
</feature>
<protein>
    <submittedName>
        <fullName evidence="2">Uncharacterized protein</fullName>
    </submittedName>
</protein>
<sequence length="40" mass="4077">MKGIRGSGDQMKSMAQGAADAVKNTLGLNTDSTASNKPSH</sequence>
<gene>
    <name evidence="2" type="ORF">TIFTF001_019241</name>
</gene>